<evidence type="ECO:0000313" key="3">
    <source>
        <dbReference type="EMBL" id="MDC0742379.1"/>
    </source>
</evidence>
<evidence type="ECO:0000256" key="1">
    <source>
        <dbReference type="SAM" id="MobiDB-lite"/>
    </source>
</evidence>
<gene>
    <name evidence="3" type="ORF">POL67_13585</name>
</gene>
<feature type="signal peptide" evidence="2">
    <location>
        <begin position="1"/>
        <end position="22"/>
    </location>
</feature>
<feature type="region of interest" description="Disordered" evidence="1">
    <location>
        <begin position="27"/>
        <end position="67"/>
    </location>
</feature>
<dbReference type="EMBL" id="JAQNDO010000001">
    <property type="protein sequence ID" value="MDC0742379.1"/>
    <property type="molecule type" value="Genomic_DNA"/>
</dbReference>
<proteinExistence type="predicted"/>
<keyword evidence="2" id="KW-0732">Signal</keyword>
<evidence type="ECO:0008006" key="5">
    <source>
        <dbReference type="Google" id="ProtNLM"/>
    </source>
</evidence>
<comment type="caution">
    <text evidence="3">The sequence shown here is derived from an EMBL/GenBank/DDBJ whole genome shotgun (WGS) entry which is preliminary data.</text>
</comment>
<dbReference type="Proteomes" id="UP001221411">
    <property type="component" value="Unassembled WGS sequence"/>
</dbReference>
<accession>A0ABT5EM06</accession>
<evidence type="ECO:0000313" key="4">
    <source>
        <dbReference type="Proteomes" id="UP001221411"/>
    </source>
</evidence>
<reference evidence="3 4" key="1">
    <citation type="submission" date="2022-11" db="EMBL/GenBank/DDBJ databases">
        <title>Minimal conservation of predation-associated metabolite biosynthetic gene clusters underscores biosynthetic potential of Myxococcota including descriptions for ten novel species: Archangium lansinium sp. nov., Myxococcus landrumus sp. nov., Nannocystis bai.</title>
        <authorList>
            <person name="Ahearne A."/>
            <person name="Stevens C."/>
            <person name="Dowd S."/>
        </authorList>
    </citation>
    <scope>NUCLEOTIDE SEQUENCE [LARGE SCALE GENOMIC DNA]</scope>
    <source>
        <strain evidence="3 4">RJM3</strain>
    </source>
</reference>
<sequence length="344" mass="33862">MRIGRAWILPLVIAGLSSLAVACGTDPNPGNPTGTGTGGVGGTGGTGGEGGEGGGGTGGNGGGSSSGGGSADTCKRSECPGVDSPCGVRICDGGACGMLVLLQEGTVLESQTYGDCKRAVCDANGGVMQVEDTNDRFDDGNPCTLDTCMNGEMLHINQDAGFACGMNGKCNDAAQCVRCNVNGPANECQNGTSCVASKNYKDTETLDVAINKCVPGTCKDGSKNGNESDIDCGGSACAPCEVGKACNGPLDCLEAVCDPATKLCVAPTCTDGALNGTETFPDFGGPMCPPNTVLGAACHVPEDCASGVCQAAKCAAPACTDATQNGSEIGVDCGGTCATKCIEP</sequence>
<dbReference type="PROSITE" id="PS51257">
    <property type="entry name" value="PROKAR_LIPOPROTEIN"/>
    <property type="match status" value="1"/>
</dbReference>
<dbReference type="RefSeq" id="WP_271917728.1">
    <property type="nucleotide sequence ID" value="NZ_JAQNDO010000001.1"/>
</dbReference>
<feature type="chain" id="PRO_5046193089" description="PE-PGRS family protein" evidence="2">
    <location>
        <begin position="23"/>
        <end position="344"/>
    </location>
</feature>
<protein>
    <recommendedName>
        <fullName evidence="5">PE-PGRS family protein</fullName>
    </recommendedName>
</protein>
<name>A0ABT5EM06_9BACT</name>
<evidence type="ECO:0000256" key="2">
    <source>
        <dbReference type="SAM" id="SignalP"/>
    </source>
</evidence>
<organism evidence="3 4">
    <name type="scientific">Polyangium mundeleinium</name>
    <dbReference type="NCBI Taxonomy" id="2995306"/>
    <lineage>
        <taxon>Bacteria</taxon>
        <taxon>Pseudomonadati</taxon>
        <taxon>Myxococcota</taxon>
        <taxon>Polyangia</taxon>
        <taxon>Polyangiales</taxon>
        <taxon>Polyangiaceae</taxon>
        <taxon>Polyangium</taxon>
    </lineage>
</organism>
<keyword evidence="4" id="KW-1185">Reference proteome</keyword>
<feature type="compositionally biased region" description="Gly residues" evidence="1">
    <location>
        <begin position="33"/>
        <end position="67"/>
    </location>
</feature>